<reference evidence="1" key="1">
    <citation type="submission" date="2020-03" db="EMBL/GenBank/DDBJ databases">
        <authorList>
            <person name="Weist P."/>
        </authorList>
    </citation>
    <scope>NUCLEOTIDE SEQUENCE</scope>
</reference>
<proteinExistence type="predicted"/>
<organism evidence="1 2">
    <name type="scientific">Pleuronectes platessa</name>
    <name type="common">European plaice</name>
    <dbReference type="NCBI Taxonomy" id="8262"/>
    <lineage>
        <taxon>Eukaryota</taxon>
        <taxon>Metazoa</taxon>
        <taxon>Chordata</taxon>
        <taxon>Craniata</taxon>
        <taxon>Vertebrata</taxon>
        <taxon>Euteleostomi</taxon>
        <taxon>Actinopterygii</taxon>
        <taxon>Neopterygii</taxon>
        <taxon>Teleostei</taxon>
        <taxon>Neoteleostei</taxon>
        <taxon>Acanthomorphata</taxon>
        <taxon>Carangaria</taxon>
        <taxon>Pleuronectiformes</taxon>
        <taxon>Pleuronectoidei</taxon>
        <taxon>Pleuronectidae</taxon>
        <taxon>Pleuronectes</taxon>
    </lineage>
</organism>
<dbReference type="EMBL" id="CADEAL010002890">
    <property type="protein sequence ID" value="CAB1442602.1"/>
    <property type="molecule type" value="Genomic_DNA"/>
</dbReference>
<sequence length="99" mass="10344">MPQGRVPALRPDGSPTLYLRPAPPRVSFLTPLATICADLPPAVTSGRAGCGVPACAWQTTAQLCRCCQGDSEANICAPRGNNRAALCEEARLCDTVSMS</sequence>
<gene>
    <name evidence="1" type="ORF">PLEPLA_LOCUS30280</name>
</gene>
<keyword evidence="2" id="KW-1185">Reference proteome</keyword>
<evidence type="ECO:0000313" key="2">
    <source>
        <dbReference type="Proteomes" id="UP001153269"/>
    </source>
</evidence>
<dbReference type="Proteomes" id="UP001153269">
    <property type="component" value="Unassembled WGS sequence"/>
</dbReference>
<name>A0A9N7UZK5_PLEPL</name>
<dbReference type="AlphaFoldDB" id="A0A9N7UZK5"/>
<comment type="caution">
    <text evidence="1">The sequence shown here is derived from an EMBL/GenBank/DDBJ whole genome shotgun (WGS) entry which is preliminary data.</text>
</comment>
<protein>
    <submittedName>
        <fullName evidence="1">Uncharacterized protein</fullName>
    </submittedName>
</protein>
<evidence type="ECO:0000313" key="1">
    <source>
        <dbReference type="EMBL" id="CAB1442602.1"/>
    </source>
</evidence>
<accession>A0A9N7UZK5</accession>